<evidence type="ECO:0000259" key="4">
    <source>
        <dbReference type="Pfam" id="PF01095"/>
    </source>
</evidence>
<dbReference type="AlphaFoldDB" id="A0AAW1KDZ3"/>
<evidence type="ECO:0000256" key="3">
    <source>
        <dbReference type="ARBA" id="ARBA00023085"/>
    </source>
</evidence>
<dbReference type="InterPro" id="IPR000070">
    <property type="entry name" value="Pectinesterase_cat"/>
</dbReference>
<gene>
    <name evidence="5" type="ORF">RND81_06G229200</name>
</gene>
<keyword evidence="2" id="KW-0378">Hydrolase</keyword>
<reference evidence="5" key="1">
    <citation type="submission" date="2024-03" db="EMBL/GenBank/DDBJ databases">
        <title>WGS assembly of Saponaria officinalis var. Norfolk2.</title>
        <authorList>
            <person name="Jenkins J."/>
            <person name="Shu S."/>
            <person name="Grimwood J."/>
            <person name="Barry K."/>
            <person name="Goodstein D."/>
            <person name="Schmutz J."/>
            <person name="Leebens-Mack J."/>
            <person name="Osbourn A."/>
        </authorList>
    </citation>
    <scope>NUCLEOTIDE SEQUENCE [LARGE SCALE GENOMIC DNA]</scope>
    <source>
        <strain evidence="5">JIC</strain>
    </source>
</reference>
<evidence type="ECO:0000313" key="6">
    <source>
        <dbReference type="Proteomes" id="UP001443914"/>
    </source>
</evidence>
<dbReference type="GO" id="GO:0042545">
    <property type="term" value="P:cell wall modification"/>
    <property type="evidence" value="ECO:0007669"/>
    <property type="project" value="InterPro"/>
</dbReference>
<protein>
    <recommendedName>
        <fullName evidence="4">Pectinesterase catalytic domain-containing protein</fullName>
    </recommendedName>
</protein>
<dbReference type="PANTHER" id="PTHR31707">
    <property type="entry name" value="PECTINESTERASE"/>
    <property type="match status" value="1"/>
</dbReference>
<sequence>MRFIARDISFVNEAGPGNHQSVALRGGADQAVVYHCEIKGYQDTLSVHSQRQYFRV</sequence>
<keyword evidence="3" id="KW-0063">Aspartyl esterase</keyword>
<evidence type="ECO:0000256" key="2">
    <source>
        <dbReference type="ARBA" id="ARBA00022801"/>
    </source>
</evidence>
<organism evidence="5 6">
    <name type="scientific">Saponaria officinalis</name>
    <name type="common">Common soapwort</name>
    <name type="synonym">Lychnis saponaria</name>
    <dbReference type="NCBI Taxonomy" id="3572"/>
    <lineage>
        <taxon>Eukaryota</taxon>
        <taxon>Viridiplantae</taxon>
        <taxon>Streptophyta</taxon>
        <taxon>Embryophyta</taxon>
        <taxon>Tracheophyta</taxon>
        <taxon>Spermatophyta</taxon>
        <taxon>Magnoliopsida</taxon>
        <taxon>eudicotyledons</taxon>
        <taxon>Gunneridae</taxon>
        <taxon>Pentapetalae</taxon>
        <taxon>Caryophyllales</taxon>
        <taxon>Caryophyllaceae</taxon>
        <taxon>Caryophylleae</taxon>
        <taxon>Saponaria</taxon>
    </lineage>
</organism>
<keyword evidence="6" id="KW-1185">Reference proteome</keyword>
<evidence type="ECO:0000313" key="5">
    <source>
        <dbReference type="EMBL" id="KAK9716378.1"/>
    </source>
</evidence>
<dbReference type="Gene3D" id="2.160.20.10">
    <property type="entry name" value="Single-stranded right-handed beta-helix, Pectin lyase-like"/>
    <property type="match status" value="1"/>
</dbReference>
<dbReference type="Proteomes" id="UP001443914">
    <property type="component" value="Unassembled WGS sequence"/>
</dbReference>
<proteinExistence type="predicted"/>
<accession>A0AAW1KDZ3</accession>
<comment type="pathway">
    <text evidence="1">Glycan metabolism; pectin degradation; 2-dehydro-3-deoxy-D-gluconate from pectin: step 1/5.</text>
</comment>
<feature type="domain" description="Pectinesterase catalytic" evidence="4">
    <location>
        <begin position="2"/>
        <end position="55"/>
    </location>
</feature>
<name>A0AAW1KDZ3_SAPOF</name>
<dbReference type="SUPFAM" id="SSF51126">
    <property type="entry name" value="Pectin lyase-like"/>
    <property type="match status" value="1"/>
</dbReference>
<dbReference type="GO" id="GO:0030599">
    <property type="term" value="F:pectinesterase activity"/>
    <property type="evidence" value="ECO:0007669"/>
    <property type="project" value="InterPro"/>
</dbReference>
<comment type="caution">
    <text evidence="5">The sequence shown here is derived from an EMBL/GenBank/DDBJ whole genome shotgun (WGS) entry which is preliminary data.</text>
</comment>
<dbReference type="InterPro" id="IPR012334">
    <property type="entry name" value="Pectin_lyas_fold"/>
</dbReference>
<dbReference type="InterPro" id="IPR011050">
    <property type="entry name" value="Pectin_lyase_fold/virulence"/>
</dbReference>
<dbReference type="EMBL" id="JBDFQZ010000006">
    <property type="protein sequence ID" value="KAK9716378.1"/>
    <property type="molecule type" value="Genomic_DNA"/>
</dbReference>
<evidence type="ECO:0000256" key="1">
    <source>
        <dbReference type="ARBA" id="ARBA00005184"/>
    </source>
</evidence>
<dbReference type="Pfam" id="PF01095">
    <property type="entry name" value="Pectinesterase"/>
    <property type="match status" value="1"/>
</dbReference>